<dbReference type="GO" id="GO:0032040">
    <property type="term" value="C:small-subunit processome"/>
    <property type="evidence" value="ECO:0007669"/>
    <property type="project" value="TreeGrafter"/>
</dbReference>
<keyword evidence="12" id="KW-1185">Reference proteome</keyword>
<protein>
    <recommendedName>
        <fullName evidence="2">rRNA 2'-O-methyltransferase fibrillarin</fullName>
    </recommendedName>
    <alternativeName>
        <fullName evidence="7">Histone-glutamine methyltransferase</fullName>
    </alternativeName>
</protein>
<keyword evidence="9" id="KW-0949">S-adenosyl-L-methionine</keyword>
<dbReference type="PANTHER" id="PTHR10335">
    <property type="entry name" value="RRNA 2-O-METHYLTRANSFERASE FIBRILLARIN"/>
    <property type="match status" value="1"/>
</dbReference>
<proteinExistence type="inferred from homology"/>
<feature type="domain" description="SAM-dependent MTase RsmB/NOP-type" evidence="10">
    <location>
        <begin position="1"/>
        <end position="49"/>
    </location>
</feature>
<keyword evidence="4 9" id="KW-0489">Methyltransferase</keyword>
<sequence length="49" mass="5208">MSPGLKLLYLGAANGITVSHVSDVLGPEGLIYAVEFSHRFGHDLINVAK</sequence>
<dbReference type="PROSITE" id="PS51686">
    <property type="entry name" value="SAM_MT_RSMB_NOP"/>
    <property type="match status" value="1"/>
</dbReference>
<evidence type="ECO:0000256" key="7">
    <source>
        <dbReference type="ARBA" id="ARBA00032245"/>
    </source>
</evidence>
<dbReference type="GO" id="GO:0003723">
    <property type="term" value="F:RNA binding"/>
    <property type="evidence" value="ECO:0007669"/>
    <property type="project" value="UniProtKB-UniRule"/>
</dbReference>
<dbReference type="PRINTS" id="PR00052">
    <property type="entry name" value="FIBRILLARIN"/>
</dbReference>
<evidence type="ECO:0000256" key="3">
    <source>
        <dbReference type="ARBA" id="ARBA00022552"/>
    </source>
</evidence>
<evidence type="ECO:0000256" key="6">
    <source>
        <dbReference type="ARBA" id="ARBA00022884"/>
    </source>
</evidence>
<dbReference type="Proteomes" id="UP000325440">
    <property type="component" value="Unassembled WGS sequence"/>
</dbReference>
<evidence type="ECO:0000256" key="5">
    <source>
        <dbReference type="ARBA" id="ARBA00022679"/>
    </source>
</evidence>
<dbReference type="EMBL" id="CABPRJ010001434">
    <property type="protein sequence ID" value="VVC36545.1"/>
    <property type="molecule type" value="Genomic_DNA"/>
</dbReference>
<evidence type="ECO:0000259" key="10">
    <source>
        <dbReference type="PROSITE" id="PS51686"/>
    </source>
</evidence>
<comment type="caution">
    <text evidence="9">Lacks conserved residue(s) required for the propagation of feature annotation.</text>
</comment>
<evidence type="ECO:0000313" key="12">
    <source>
        <dbReference type="Proteomes" id="UP000325440"/>
    </source>
</evidence>
<dbReference type="Gene3D" id="3.40.50.150">
    <property type="entry name" value="Vaccinia Virus protein VP39"/>
    <property type="match status" value="1"/>
</dbReference>
<gene>
    <name evidence="11" type="ORF">CINCED_3A000806</name>
</gene>
<dbReference type="Pfam" id="PF01269">
    <property type="entry name" value="Fibrillarin"/>
    <property type="match status" value="1"/>
</dbReference>
<dbReference type="GO" id="GO:0031428">
    <property type="term" value="C:box C/D methylation guide snoRNP complex"/>
    <property type="evidence" value="ECO:0007669"/>
    <property type="project" value="TreeGrafter"/>
</dbReference>
<dbReference type="InterPro" id="IPR000692">
    <property type="entry name" value="Fibrillarin"/>
</dbReference>
<dbReference type="GO" id="GO:0015030">
    <property type="term" value="C:Cajal body"/>
    <property type="evidence" value="ECO:0007669"/>
    <property type="project" value="TreeGrafter"/>
</dbReference>
<dbReference type="GO" id="GO:0000494">
    <property type="term" value="P:box C/D sno(s)RNA 3'-end processing"/>
    <property type="evidence" value="ECO:0007669"/>
    <property type="project" value="TreeGrafter"/>
</dbReference>
<evidence type="ECO:0000313" key="11">
    <source>
        <dbReference type="EMBL" id="VVC36545.1"/>
    </source>
</evidence>
<comment type="similarity">
    <text evidence="1">Belongs to the methyltransferase superfamily. Fibrillarin family.</text>
</comment>
<keyword evidence="6 9" id="KW-0694">RNA-binding</keyword>
<evidence type="ECO:0000256" key="4">
    <source>
        <dbReference type="ARBA" id="ARBA00022603"/>
    </source>
</evidence>
<dbReference type="PANTHER" id="PTHR10335:SF17">
    <property type="entry name" value="FIBRILLARIN"/>
    <property type="match status" value="1"/>
</dbReference>
<feature type="binding site" evidence="9">
    <location>
        <position position="35"/>
    </location>
    <ligand>
        <name>S-adenosyl-L-methionine</name>
        <dbReference type="ChEBI" id="CHEBI:59789"/>
    </ligand>
</feature>
<evidence type="ECO:0000256" key="2">
    <source>
        <dbReference type="ARBA" id="ARBA00015190"/>
    </source>
</evidence>
<dbReference type="GO" id="GO:1990259">
    <property type="term" value="F:histone H2AQ104 methyltransferase activity"/>
    <property type="evidence" value="ECO:0007669"/>
    <property type="project" value="TreeGrafter"/>
</dbReference>
<dbReference type="SUPFAM" id="SSF53335">
    <property type="entry name" value="S-adenosyl-L-methionine-dependent methyltransferases"/>
    <property type="match status" value="1"/>
</dbReference>
<keyword evidence="5 9" id="KW-0808">Transferase</keyword>
<evidence type="ECO:0000256" key="9">
    <source>
        <dbReference type="PROSITE-ProRule" id="PRU01023"/>
    </source>
</evidence>
<comment type="similarity">
    <text evidence="9">Belongs to the class I-like SAM-binding methyltransferase superfamily. RsmB/NOP family.</text>
</comment>
<comment type="catalytic activity">
    <reaction evidence="8">
        <text>L-glutaminyl-[histone H2A] + S-adenosyl-L-methionine = N(5)-methyl-L-glutaminyl-[histone H2A] + S-adenosyl-L-homocysteine + H(+)</text>
        <dbReference type="Rhea" id="RHEA:50904"/>
        <dbReference type="Rhea" id="RHEA-COMP:12837"/>
        <dbReference type="Rhea" id="RHEA-COMP:12839"/>
        <dbReference type="ChEBI" id="CHEBI:15378"/>
        <dbReference type="ChEBI" id="CHEBI:30011"/>
        <dbReference type="ChEBI" id="CHEBI:57856"/>
        <dbReference type="ChEBI" id="CHEBI:59789"/>
        <dbReference type="ChEBI" id="CHEBI:61891"/>
    </reaction>
</comment>
<keyword evidence="3" id="KW-0698">rRNA processing</keyword>
<dbReference type="InterPro" id="IPR001678">
    <property type="entry name" value="MeTrfase_RsmB-F_NOP2_dom"/>
</dbReference>
<dbReference type="OrthoDB" id="1859733at2759"/>
<dbReference type="InterPro" id="IPR029063">
    <property type="entry name" value="SAM-dependent_MTases_sf"/>
</dbReference>
<name>A0A5E4MYR9_9HEMI</name>
<dbReference type="AlphaFoldDB" id="A0A5E4MYR9"/>
<reference evidence="11 12" key="1">
    <citation type="submission" date="2019-08" db="EMBL/GenBank/DDBJ databases">
        <authorList>
            <person name="Alioto T."/>
            <person name="Alioto T."/>
            <person name="Gomez Garrido J."/>
        </authorList>
    </citation>
    <scope>NUCLEOTIDE SEQUENCE [LARGE SCALE GENOMIC DNA]</scope>
</reference>
<dbReference type="GO" id="GO:0008649">
    <property type="term" value="F:rRNA methyltransferase activity"/>
    <property type="evidence" value="ECO:0007669"/>
    <property type="project" value="TreeGrafter"/>
</dbReference>
<evidence type="ECO:0000256" key="8">
    <source>
        <dbReference type="ARBA" id="ARBA00047568"/>
    </source>
</evidence>
<evidence type="ECO:0000256" key="1">
    <source>
        <dbReference type="ARBA" id="ARBA00010632"/>
    </source>
</evidence>
<organism evidence="11 12">
    <name type="scientific">Cinara cedri</name>
    <dbReference type="NCBI Taxonomy" id="506608"/>
    <lineage>
        <taxon>Eukaryota</taxon>
        <taxon>Metazoa</taxon>
        <taxon>Ecdysozoa</taxon>
        <taxon>Arthropoda</taxon>
        <taxon>Hexapoda</taxon>
        <taxon>Insecta</taxon>
        <taxon>Pterygota</taxon>
        <taxon>Neoptera</taxon>
        <taxon>Paraneoptera</taxon>
        <taxon>Hemiptera</taxon>
        <taxon>Sternorrhyncha</taxon>
        <taxon>Aphidomorpha</taxon>
        <taxon>Aphidoidea</taxon>
        <taxon>Aphididae</taxon>
        <taxon>Lachninae</taxon>
        <taxon>Cinara</taxon>
    </lineage>
</organism>
<accession>A0A5E4MYR9</accession>